<evidence type="ECO:0000256" key="7">
    <source>
        <dbReference type="SAM" id="Phobius"/>
    </source>
</evidence>
<dbReference type="Proteomes" id="UP000595894">
    <property type="component" value="Chromosome"/>
</dbReference>
<keyword evidence="3" id="KW-1003">Cell membrane</keyword>
<organism evidence="9 10">
    <name type="scientific">Sphingomonas aliaeris</name>
    <dbReference type="NCBI Taxonomy" id="2759526"/>
    <lineage>
        <taxon>Bacteria</taxon>
        <taxon>Pseudomonadati</taxon>
        <taxon>Pseudomonadota</taxon>
        <taxon>Alphaproteobacteria</taxon>
        <taxon>Sphingomonadales</taxon>
        <taxon>Sphingomonadaceae</taxon>
        <taxon>Sphingomonas</taxon>
    </lineage>
</organism>
<dbReference type="GO" id="GO:0044874">
    <property type="term" value="P:lipoprotein localization to outer membrane"/>
    <property type="evidence" value="ECO:0007669"/>
    <property type="project" value="TreeGrafter"/>
</dbReference>
<evidence type="ECO:0000256" key="1">
    <source>
        <dbReference type="ARBA" id="ARBA00004651"/>
    </source>
</evidence>
<sequence length="848" mass="87554">MGWRSGVAADPGLLSARLALGWLIGGEWRFHPARFLTTAVAIAVGVALGFAVHLVNGSALASFDGAVRGVNGAAELSVRATSPLGIDERIYPRVARAAGVADASPVVRMDARIGTARLTLLGIDVIRAGVVTPSLVGLPPRGPDTGNDAVFDEASLFLSRAALSTVGATVGDRLTVTANGRAVQLRIAGTLPAADADAAIGVMDIAAAQWRFGRLGRIDRIDLTLSDRQAAEADLARLLPADAILSTAEARGAQGSALSRAYRVNLDMLALVALLTGGFLVYSTQSLSVARRQRAFALLRTLGMPRGGVIAAVVVEGMVIGIVGALAGLAVGYGLAWGALHWFGGDLGAGYFGGTAPRVIFQPAAAAGFFGLGLLAAVLGSAIPARAAARAAPAAALKNSGDVLDPRRPVAWWPGAVLLIAGGAAALLPAVSGLPLFGFTGMALMLAGGVAGVPWFARTLMAPLARRSWSSVPVQLAIRHLHGAPGEAATALCGIVASTALMIAMATMVTSFRGAVDTWLGQVLGADLYLRANAGASFDPATRARLSATPGVAHLAFSRQLPLTIAADRPPISLIARPERGGRDPLLLLIDRAPPLPASALLVWVSEPTQRLYGWDPGETITLPIAGRTRFTVAGIWRDYGRQAGAVLVDEADYQRLTGDDGRDEVSAMLRPGSDAVAIGEAMVARLPASLRGQVEVTQPATLRRLALTLFDRSFAVTYLLEAVAILVGLAGVAATMSAQTIAREREFGMLRHLGLTRRQLSAMLATEGAMVGLTGALAGIGLGLLLAQVLIHVINPQSFNWTMTTLVPIGTLLGVAAALNGAAAVTAVLAGRRATARDAVQSVREDW</sequence>
<feature type="transmembrane region" description="Helical" evidence="7">
    <location>
        <begin position="488"/>
        <end position="509"/>
    </location>
</feature>
<reference evidence="10" key="1">
    <citation type="submission" date="2020-09" db="EMBL/GenBank/DDBJ databases">
        <title>Sphingomonas sp., a new species isolated from pork steak.</title>
        <authorList>
            <person name="Heidler von Heilborn D."/>
        </authorList>
    </citation>
    <scope>NUCLEOTIDE SEQUENCE [LARGE SCALE GENOMIC DNA]</scope>
</reference>
<dbReference type="Pfam" id="PF02687">
    <property type="entry name" value="FtsX"/>
    <property type="match status" value="2"/>
</dbReference>
<evidence type="ECO:0000313" key="9">
    <source>
        <dbReference type="EMBL" id="QQV77302.1"/>
    </source>
</evidence>
<evidence type="ECO:0000256" key="2">
    <source>
        <dbReference type="ARBA" id="ARBA00005236"/>
    </source>
</evidence>
<feature type="transmembrane region" description="Helical" evidence="7">
    <location>
        <begin position="360"/>
        <end position="389"/>
    </location>
</feature>
<dbReference type="InterPro" id="IPR051447">
    <property type="entry name" value="Lipoprotein-release_system"/>
</dbReference>
<dbReference type="AlphaFoldDB" id="A0A974NUZ1"/>
<dbReference type="GO" id="GO:0098797">
    <property type="term" value="C:plasma membrane protein complex"/>
    <property type="evidence" value="ECO:0007669"/>
    <property type="project" value="TreeGrafter"/>
</dbReference>
<feature type="transmembrane region" description="Helical" evidence="7">
    <location>
        <begin position="410"/>
        <end position="430"/>
    </location>
</feature>
<keyword evidence="6 7" id="KW-0472">Membrane</keyword>
<protein>
    <submittedName>
        <fullName evidence="9">FtsX-like permease family protein</fullName>
    </submittedName>
</protein>
<comment type="subcellular location">
    <subcellularLocation>
        <location evidence="1">Cell membrane</location>
        <topology evidence="1">Multi-pass membrane protein</topology>
    </subcellularLocation>
</comment>
<dbReference type="InterPro" id="IPR003838">
    <property type="entry name" value="ABC3_permease_C"/>
</dbReference>
<dbReference type="EMBL" id="CP061035">
    <property type="protein sequence ID" value="QQV77302.1"/>
    <property type="molecule type" value="Genomic_DNA"/>
</dbReference>
<proteinExistence type="inferred from homology"/>
<feature type="domain" description="ABC3 transporter permease C-terminal" evidence="8">
    <location>
        <begin position="723"/>
        <end position="836"/>
    </location>
</feature>
<evidence type="ECO:0000259" key="8">
    <source>
        <dbReference type="Pfam" id="PF02687"/>
    </source>
</evidence>
<evidence type="ECO:0000256" key="4">
    <source>
        <dbReference type="ARBA" id="ARBA00022692"/>
    </source>
</evidence>
<feature type="transmembrane region" description="Helical" evidence="7">
    <location>
        <begin position="764"/>
        <end position="795"/>
    </location>
</feature>
<name>A0A974NUZ1_9SPHN</name>
<evidence type="ECO:0000313" key="10">
    <source>
        <dbReference type="Proteomes" id="UP000595894"/>
    </source>
</evidence>
<evidence type="ECO:0000256" key="3">
    <source>
        <dbReference type="ARBA" id="ARBA00022475"/>
    </source>
</evidence>
<feature type="transmembrane region" description="Helical" evidence="7">
    <location>
        <begin position="35"/>
        <end position="55"/>
    </location>
</feature>
<feature type="transmembrane region" description="Helical" evidence="7">
    <location>
        <begin position="719"/>
        <end position="743"/>
    </location>
</feature>
<gene>
    <name evidence="9" type="ORF">H5J25_00155</name>
</gene>
<evidence type="ECO:0000256" key="6">
    <source>
        <dbReference type="ARBA" id="ARBA00023136"/>
    </source>
</evidence>
<keyword evidence="4 7" id="KW-0812">Transmembrane</keyword>
<dbReference type="PANTHER" id="PTHR30489">
    <property type="entry name" value="LIPOPROTEIN-RELEASING SYSTEM TRANSMEMBRANE PROTEIN LOLE"/>
    <property type="match status" value="1"/>
</dbReference>
<dbReference type="PANTHER" id="PTHR30489:SF0">
    <property type="entry name" value="LIPOPROTEIN-RELEASING SYSTEM TRANSMEMBRANE PROTEIN LOLE"/>
    <property type="match status" value="1"/>
</dbReference>
<accession>A0A974NUZ1</accession>
<comment type="similarity">
    <text evidence="2">Belongs to the ABC-4 integral membrane protein family. LolC/E subfamily.</text>
</comment>
<feature type="transmembrane region" description="Helical" evidence="7">
    <location>
        <begin position="436"/>
        <end position="457"/>
    </location>
</feature>
<feature type="transmembrane region" description="Helical" evidence="7">
    <location>
        <begin position="807"/>
        <end position="831"/>
    </location>
</feature>
<feature type="domain" description="ABC3 transporter permease C-terminal" evidence="8">
    <location>
        <begin position="269"/>
        <end position="392"/>
    </location>
</feature>
<keyword evidence="5 7" id="KW-1133">Transmembrane helix</keyword>
<dbReference type="KEGG" id="sari:H5J25_00155"/>
<feature type="transmembrane region" description="Helical" evidence="7">
    <location>
        <begin position="268"/>
        <end position="289"/>
    </location>
</feature>
<evidence type="ECO:0000256" key="5">
    <source>
        <dbReference type="ARBA" id="ARBA00022989"/>
    </source>
</evidence>
<feature type="transmembrane region" description="Helical" evidence="7">
    <location>
        <begin position="309"/>
        <end position="340"/>
    </location>
</feature>
<keyword evidence="10" id="KW-1185">Reference proteome</keyword>